<reference evidence="1 2" key="1">
    <citation type="journal article" date="2014" name="Int. J. Syst. Evol. Microbiol.">
        <title>Complete genome sequence of Corynebacterium casei LMG S-19264T (=DSM 44701T), isolated from a smear-ripened cheese.</title>
        <authorList>
            <consortium name="US DOE Joint Genome Institute (JGI-PGF)"/>
            <person name="Walter F."/>
            <person name="Albersmeier A."/>
            <person name="Kalinowski J."/>
            <person name="Ruckert C."/>
        </authorList>
    </citation>
    <scope>NUCLEOTIDE SEQUENCE [LARGE SCALE GENOMIC DNA]</scope>
    <source>
        <strain evidence="1 2">CGMCC 1.12925</strain>
    </source>
</reference>
<protein>
    <submittedName>
        <fullName evidence="1">Uncharacterized protein</fullName>
    </submittedName>
</protein>
<evidence type="ECO:0000313" key="2">
    <source>
        <dbReference type="Proteomes" id="UP000599688"/>
    </source>
</evidence>
<keyword evidence="2" id="KW-1185">Reference proteome</keyword>
<dbReference type="EMBL" id="BMGL01000006">
    <property type="protein sequence ID" value="GGE11924.1"/>
    <property type="molecule type" value="Genomic_DNA"/>
</dbReference>
<accession>A0A917E7I9</accession>
<dbReference type="Proteomes" id="UP000599688">
    <property type="component" value="Unassembled WGS sequence"/>
</dbReference>
<organism evidence="1 2">
    <name type="scientific">Psychroflexus salis</name>
    <dbReference type="NCBI Taxonomy" id="1526574"/>
    <lineage>
        <taxon>Bacteria</taxon>
        <taxon>Pseudomonadati</taxon>
        <taxon>Bacteroidota</taxon>
        <taxon>Flavobacteriia</taxon>
        <taxon>Flavobacteriales</taxon>
        <taxon>Flavobacteriaceae</taxon>
        <taxon>Psychroflexus</taxon>
    </lineage>
</organism>
<sequence length="150" mass="17544">MANLYSESINSVHYFVQLPFRLKDEAVQTKLIGTEKDELNTYYKIQVSFQQDGGGQDFEDVYYYWINTNTFQISYLAYSFQVNGGGIRFRKAIEYENVNGIQFITYENYKPNFNHAKVGQALNDFLNGKYIFLSLIENKHILVNNLKLDC</sequence>
<proteinExistence type="predicted"/>
<name>A0A917E7I9_9FLAO</name>
<dbReference type="Pfam" id="PF20113">
    <property type="entry name" value="DUF6503"/>
    <property type="match status" value="1"/>
</dbReference>
<evidence type="ECO:0000313" key="1">
    <source>
        <dbReference type="EMBL" id="GGE11924.1"/>
    </source>
</evidence>
<gene>
    <name evidence="1" type="ORF">GCM10010831_11710</name>
</gene>
<dbReference type="AlphaFoldDB" id="A0A917E7I9"/>
<dbReference type="InterPro" id="IPR045444">
    <property type="entry name" value="DUF6503"/>
</dbReference>
<comment type="caution">
    <text evidence="1">The sequence shown here is derived from an EMBL/GenBank/DDBJ whole genome shotgun (WGS) entry which is preliminary data.</text>
</comment>